<dbReference type="AlphaFoldDB" id="A0AAD5VNI8"/>
<keyword evidence="3" id="KW-1185">Reference proteome</keyword>
<sequence length="879" mass="96425">MPMRQPKWLLVTLKKLSLRRSEGDRRKARSYAIPLSLAYPTMAKPPPALQIYIKRISVTSVGGIQIGSGRLSSDFPLPIYADGPFSRSTASMDHSTQSMINLYEYNRSGHSSPKSSHFVIRNYLHLSLIPLTESQSSLNSMNPNVTYTSYGHPTSHHHHSQVHSQYTIQTPHTSNPPSGIYRINPSINNRESTSIGTMDNASLTHYNTNMNNGVGGVGSDGRGVPRRQDTRNSYLSYASTNTPSWVNPSTMMETQVQSTPLMHRGGGRPLPDPANYTQNGRMMNQQQQYQQQANGYDYSQGGYGGYHAQGHGHAERPSSGGFVITNTVVEEEEYVHDMEDEGNEELEEEEHHRRVDERRDFPQQSAYGYAGGLSPHNMYSSMPVGMGVKGVPMERVAPPSASPMNANSRGKRPLPIPGASQPLGGASAFNVSKKKSFVGGFLVGLRRLPKRVLRYGSKKEKRRFGGFEEPELDEELGMFGGNESQELPRYNSNPVTPTAGPSNNRSRTPIRMTAEETSGMPGSMPMSPPALHTQTTEMKQPRRTRKPSFTLTPPPGETLRPEHLSRPEDQEFFDPPPESEAEVPNGVVDYPPPSTERERATVMMYHEEPPQAPATQETHGTMATGAGATGTVTPNSDRPATVRNNTSTSVSRMASNHTSGNIASERARAGTPAPAPPINTAVSPPQIFQSPETAHPPPANDYMKMTLSPRPQTHATEVTEHTTFQTSRSFTNDPSFSSELNPVFRFFYSFYRLPWISDRSTVDYSPLIGFGGKSGGRGIISKKAGQSWYRKKGDANIGAITSGSLDLLAAEGDTSITRRVVVTVTITAIGDIRVLDIEAMDRDRIVDMVTECQGGDGTDGAQRQRSRSKSTSIKGTQVQ</sequence>
<feature type="compositionally biased region" description="Polar residues" evidence="1">
    <location>
        <begin position="869"/>
        <end position="879"/>
    </location>
</feature>
<name>A0AAD5VNI8_9AGAR</name>
<feature type="compositionally biased region" description="Basic and acidic residues" evidence="1">
    <location>
        <begin position="349"/>
        <end position="361"/>
    </location>
</feature>
<feature type="compositionally biased region" description="Polar residues" evidence="1">
    <location>
        <begin position="634"/>
        <end position="662"/>
    </location>
</feature>
<organism evidence="2 3">
    <name type="scientific">Leucocoprinus birnbaumii</name>
    <dbReference type="NCBI Taxonomy" id="56174"/>
    <lineage>
        <taxon>Eukaryota</taxon>
        <taxon>Fungi</taxon>
        <taxon>Dikarya</taxon>
        <taxon>Basidiomycota</taxon>
        <taxon>Agaricomycotina</taxon>
        <taxon>Agaricomycetes</taxon>
        <taxon>Agaricomycetidae</taxon>
        <taxon>Agaricales</taxon>
        <taxon>Agaricineae</taxon>
        <taxon>Agaricaceae</taxon>
        <taxon>Leucocoprinus</taxon>
    </lineage>
</organism>
<reference evidence="2" key="1">
    <citation type="submission" date="2022-07" db="EMBL/GenBank/DDBJ databases">
        <title>Genome Sequence of Leucocoprinus birnbaumii.</title>
        <authorList>
            <person name="Buettner E."/>
        </authorList>
    </citation>
    <scope>NUCLEOTIDE SEQUENCE</scope>
    <source>
        <strain evidence="2">VT141</strain>
    </source>
</reference>
<evidence type="ECO:0000313" key="3">
    <source>
        <dbReference type="Proteomes" id="UP001213000"/>
    </source>
</evidence>
<feature type="region of interest" description="Disordered" evidence="1">
    <location>
        <begin position="395"/>
        <end position="419"/>
    </location>
</feature>
<evidence type="ECO:0000256" key="1">
    <source>
        <dbReference type="SAM" id="MobiDB-lite"/>
    </source>
</evidence>
<feature type="compositionally biased region" description="Polar residues" evidence="1">
    <location>
        <begin position="482"/>
        <end position="507"/>
    </location>
</feature>
<feature type="region of interest" description="Disordered" evidence="1">
    <location>
        <begin position="851"/>
        <end position="879"/>
    </location>
</feature>
<gene>
    <name evidence="2" type="ORF">NP233_g9649</name>
</gene>
<accession>A0AAD5VNI8</accession>
<dbReference type="Proteomes" id="UP001213000">
    <property type="component" value="Unassembled WGS sequence"/>
</dbReference>
<feature type="region of interest" description="Disordered" evidence="1">
    <location>
        <begin position="339"/>
        <end position="374"/>
    </location>
</feature>
<comment type="caution">
    <text evidence="2">The sequence shown here is derived from an EMBL/GenBank/DDBJ whole genome shotgun (WGS) entry which is preliminary data.</text>
</comment>
<protein>
    <submittedName>
        <fullName evidence="2">Uncharacterized protein</fullName>
    </submittedName>
</protein>
<proteinExistence type="predicted"/>
<feature type="region of interest" description="Disordered" evidence="1">
    <location>
        <begin position="482"/>
        <end position="592"/>
    </location>
</feature>
<feature type="compositionally biased region" description="Acidic residues" evidence="1">
    <location>
        <begin position="339"/>
        <end position="348"/>
    </location>
</feature>
<evidence type="ECO:0000313" key="2">
    <source>
        <dbReference type="EMBL" id="KAJ3562319.1"/>
    </source>
</evidence>
<feature type="compositionally biased region" description="Basic and acidic residues" evidence="1">
    <location>
        <begin position="559"/>
        <end position="569"/>
    </location>
</feature>
<feature type="region of interest" description="Disordered" evidence="1">
    <location>
        <begin position="629"/>
        <end position="672"/>
    </location>
</feature>
<dbReference type="EMBL" id="JANIEX010000884">
    <property type="protein sequence ID" value="KAJ3562319.1"/>
    <property type="molecule type" value="Genomic_DNA"/>
</dbReference>